<accession>A0A9X2HST2</accession>
<dbReference type="Proteomes" id="UP001139486">
    <property type="component" value="Unassembled WGS sequence"/>
</dbReference>
<feature type="transmembrane region" description="Helical" evidence="1">
    <location>
        <begin position="28"/>
        <end position="45"/>
    </location>
</feature>
<sequence length="154" mass="16856">MTHVITFNIVLFAACALAFRLGGAPERYTALVFLIGSAATFLLPFEPHESFHSVDMLALGVDLGVLLGLVGIALYADRFWPLYVSALHVITIAIHGVKGFAPDLVPWMYAGASGKIAYPMLALLAIGALRHRRRIATFGSDRDWSLHRPDIERP</sequence>
<keyword evidence="1" id="KW-0472">Membrane</keyword>
<feature type="transmembrane region" description="Helical" evidence="1">
    <location>
        <begin position="107"/>
        <end position="129"/>
    </location>
</feature>
<gene>
    <name evidence="2" type="ORF">M9979_10160</name>
</gene>
<evidence type="ECO:0000256" key="1">
    <source>
        <dbReference type="SAM" id="Phobius"/>
    </source>
</evidence>
<keyword evidence="1" id="KW-0812">Transmembrane</keyword>
<keyword evidence="1" id="KW-1133">Transmembrane helix</keyword>
<keyword evidence="3" id="KW-1185">Reference proteome</keyword>
<proteinExistence type="predicted"/>
<feature type="transmembrane region" description="Helical" evidence="1">
    <location>
        <begin position="57"/>
        <end position="76"/>
    </location>
</feature>
<organism evidence="2 3">
    <name type="scientific">Sphingomonas liriopis</name>
    <dbReference type="NCBI Taxonomy" id="2949094"/>
    <lineage>
        <taxon>Bacteria</taxon>
        <taxon>Pseudomonadati</taxon>
        <taxon>Pseudomonadota</taxon>
        <taxon>Alphaproteobacteria</taxon>
        <taxon>Sphingomonadales</taxon>
        <taxon>Sphingomonadaceae</taxon>
        <taxon>Sphingomonas</taxon>
    </lineage>
</organism>
<dbReference type="RefSeq" id="WP_254289244.1">
    <property type="nucleotide sequence ID" value="NZ_JAMLDY010000010.1"/>
</dbReference>
<dbReference type="EMBL" id="JAMLDY010000010">
    <property type="protein sequence ID" value="MCP3735232.1"/>
    <property type="molecule type" value="Genomic_DNA"/>
</dbReference>
<evidence type="ECO:0000313" key="2">
    <source>
        <dbReference type="EMBL" id="MCP3735232.1"/>
    </source>
</evidence>
<dbReference type="AlphaFoldDB" id="A0A9X2HST2"/>
<name>A0A9X2HST2_9SPHN</name>
<evidence type="ECO:0000313" key="3">
    <source>
        <dbReference type="Proteomes" id="UP001139486"/>
    </source>
</evidence>
<protein>
    <submittedName>
        <fullName evidence="2">Uncharacterized protein</fullName>
    </submittedName>
</protein>
<reference evidence="2" key="1">
    <citation type="submission" date="2022-05" db="EMBL/GenBank/DDBJ databases">
        <title>Sphingomonas sp. strain RP10 Genome sequencing and assembly.</title>
        <authorList>
            <person name="Kim I."/>
        </authorList>
    </citation>
    <scope>NUCLEOTIDE SEQUENCE</scope>
    <source>
        <strain evidence="2">RP10</strain>
    </source>
</reference>
<comment type="caution">
    <text evidence="2">The sequence shown here is derived from an EMBL/GenBank/DDBJ whole genome shotgun (WGS) entry which is preliminary data.</text>
</comment>